<keyword evidence="3 6" id="KW-0812">Transmembrane</keyword>
<feature type="transmembrane region" description="Helical" evidence="6">
    <location>
        <begin position="52"/>
        <end position="75"/>
    </location>
</feature>
<dbReference type="AlphaFoldDB" id="A0A9D2N235"/>
<dbReference type="GO" id="GO:0005886">
    <property type="term" value="C:plasma membrane"/>
    <property type="evidence" value="ECO:0007669"/>
    <property type="project" value="UniProtKB-SubCell"/>
</dbReference>
<organism evidence="8 9">
    <name type="scientific">Candidatus Enterocloster excrementipullorum</name>
    <dbReference type="NCBI Taxonomy" id="2838559"/>
    <lineage>
        <taxon>Bacteria</taxon>
        <taxon>Bacillati</taxon>
        <taxon>Bacillota</taxon>
        <taxon>Clostridia</taxon>
        <taxon>Lachnospirales</taxon>
        <taxon>Lachnospiraceae</taxon>
        <taxon>Enterocloster</taxon>
    </lineage>
</organism>
<evidence type="ECO:0000256" key="1">
    <source>
        <dbReference type="ARBA" id="ARBA00004651"/>
    </source>
</evidence>
<evidence type="ECO:0000256" key="3">
    <source>
        <dbReference type="ARBA" id="ARBA00022692"/>
    </source>
</evidence>
<evidence type="ECO:0000256" key="6">
    <source>
        <dbReference type="SAM" id="Phobius"/>
    </source>
</evidence>
<dbReference type="PANTHER" id="PTHR33545:SF9">
    <property type="entry name" value="UPF0750 MEMBRANE PROTEIN YITE"/>
    <property type="match status" value="1"/>
</dbReference>
<feature type="domain" description="DUF2179" evidence="7">
    <location>
        <begin position="223"/>
        <end position="277"/>
    </location>
</feature>
<reference evidence="8" key="1">
    <citation type="journal article" date="2021" name="PeerJ">
        <title>Extensive microbial diversity within the chicken gut microbiome revealed by metagenomics and culture.</title>
        <authorList>
            <person name="Gilroy R."/>
            <person name="Ravi A."/>
            <person name="Getino M."/>
            <person name="Pursley I."/>
            <person name="Horton D.L."/>
            <person name="Alikhan N.F."/>
            <person name="Baker D."/>
            <person name="Gharbi K."/>
            <person name="Hall N."/>
            <person name="Watson M."/>
            <person name="Adriaenssens E.M."/>
            <person name="Foster-Nyarko E."/>
            <person name="Jarju S."/>
            <person name="Secka A."/>
            <person name="Antonio M."/>
            <person name="Oren A."/>
            <person name="Chaudhuri R.R."/>
            <person name="La Ragione R."/>
            <person name="Hildebrand F."/>
            <person name="Pallen M.J."/>
        </authorList>
    </citation>
    <scope>NUCLEOTIDE SEQUENCE</scope>
    <source>
        <strain evidence="8">CHK180-15479</strain>
    </source>
</reference>
<dbReference type="PIRSF" id="PIRSF006483">
    <property type="entry name" value="Membrane_protein_YitT"/>
    <property type="match status" value="1"/>
</dbReference>
<comment type="caution">
    <text evidence="8">The sequence shown here is derived from an EMBL/GenBank/DDBJ whole genome shotgun (WGS) entry which is preliminary data.</text>
</comment>
<evidence type="ECO:0000256" key="2">
    <source>
        <dbReference type="ARBA" id="ARBA00022475"/>
    </source>
</evidence>
<evidence type="ECO:0000313" key="9">
    <source>
        <dbReference type="Proteomes" id="UP000823910"/>
    </source>
</evidence>
<feature type="transmembrane region" description="Helical" evidence="6">
    <location>
        <begin position="12"/>
        <end position="32"/>
    </location>
</feature>
<dbReference type="InterPro" id="IPR051461">
    <property type="entry name" value="UPF0750_membrane"/>
</dbReference>
<reference evidence="8" key="2">
    <citation type="submission" date="2021-04" db="EMBL/GenBank/DDBJ databases">
        <authorList>
            <person name="Gilroy R."/>
        </authorList>
    </citation>
    <scope>NUCLEOTIDE SEQUENCE</scope>
    <source>
        <strain evidence="8">CHK180-15479</strain>
    </source>
</reference>
<evidence type="ECO:0000256" key="5">
    <source>
        <dbReference type="ARBA" id="ARBA00023136"/>
    </source>
</evidence>
<dbReference type="Pfam" id="PF02588">
    <property type="entry name" value="YitT_membrane"/>
    <property type="match status" value="1"/>
</dbReference>
<feature type="transmembrane region" description="Helical" evidence="6">
    <location>
        <begin position="84"/>
        <end position="103"/>
    </location>
</feature>
<proteinExistence type="predicted"/>
<dbReference type="EMBL" id="DWWT01000036">
    <property type="protein sequence ID" value="HJC06161.1"/>
    <property type="molecule type" value="Genomic_DNA"/>
</dbReference>
<evidence type="ECO:0000256" key="4">
    <source>
        <dbReference type="ARBA" id="ARBA00022989"/>
    </source>
</evidence>
<evidence type="ECO:0000259" key="7">
    <source>
        <dbReference type="Pfam" id="PF10035"/>
    </source>
</evidence>
<dbReference type="InterPro" id="IPR015867">
    <property type="entry name" value="N-reg_PII/ATP_PRibTrfase_C"/>
</dbReference>
<sequence length="282" mass="30578">MGGLLRKTNAAIEYGIIVLGTAIMAFAIKNIYDPVSMVTGGVSGLAIIFKEMWGVPLWLTNTLLNVPLFAAAYFIMGWKFIKRTLFATVLLSLFLYVLPVVNLTDSDMLLSALFGGILSGIGTGLLFLVGCTTGGTDMLAVLIQRAVPYYTVAQVMQVLDGMIVAAGALVFGIPAALYAMIAIFCLAKVTDGIIEGLKFSKQAYIISDQYEEIAQAVMSRMGRGVTSLEARGMYSGQEKKVLFCVVSKKELVELRQITAEFDPRAFMIVNDAREVFGEGFIE</sequence>
<gene>
    <name evidence="8" type="ORF">H9704_08410</name>
</gene>
<dbReference type="InterPro" id="IPR019264">
    <property type="entry name" value="DUF2179"/>
</dbReference>
<dbReference type="Proteomes" id="UP000823910">
    <property type="component" value="Unassembled WGS sequence"/>
</dbReference>
<dbReference type="Pfam" id="PF10035">
    <property type="entry name" value="DUF2179"/>
    <property type="match status" value="1"/>
</dbReference>
<keyword evidence="2" id="KW-1003">Cell membrane</keyword>
<feature type="transmembrane region" description="Helical" evidence="6">
    <location>
        <begin position="162"/>
        <end position="187"/>
    </location>
</feature>
<comment type="subcellular location">
    <subcellularLocation>
        <location evidence="1">Cell membrane</location>
        <topology evidence="1">Multi-pass membrane protein</topology>
    </subcellularLocation>
</comment>
<dbReference type="Gene3D" id="3.30.70.120">
    <property type="match status" value="1"/>
</dbReference>
<accession>A0A9D2N235</accession>
<dbReference type="PANTHER" id="PTHR33545">
    <property type="entry name" value="UPF0750 MEMBRANE PROTEIN YITT-RELATED"/>
    <property type="match status" value="1"/>
</dbReference>
<dbReference type="CDD" id="cd16380">
    <property type="entry name" value="YitT_C"/>
    <property type="match status" value="1"/>
</dbReference>
<evidence type="ECO:0000313" key="8">
    <source>
        <dbReference type="EMBL" id="HJC06161.1"/>
    </source>
</evidence>
<protein>
    <submittedName>
        <fullName evidence="8">YitT family protein</fullName>
    </submittedName>
</protein>
<dbReference type="InterPro" id="IPR003740">
    <property type="entry name" value="YitT"/>
</dbReference>
<feature type="transmembrane region" description="Helical" evidence="6">
    <location>
        <begin position="109"/>
        <end position="131"/>
    </location>
</feature>
<keyword evidence="4 6" id="KW-1133">Transmembrane helix</keyword>
<name>A0A9D2N235_9FIRM</name>
<keyword evidence="5 6" id="KW-0472">Membrane</keyword>